<dbReference type="PANTHER" id="PTHR43065">
    <property type="entry name" value="SENSOR HISTIDINE KINASE"/>
    <property type="match status" value="1"/>
</dbReference>
<keyword evidence="7" id="KW-1185">Reference proteome</keyword>
<dbReference type="GO" id="GO:0000155">
    <property type="term" value="F:phosphorelay sensor kinase activity"/>
    <property type="evidence" value="ECO:0007669"/>
    <property type="project" value="InterPro"/>
</dbReference>
<gene>
    <name evidence="6" type="primary">sasA_2</name>
    <name evidence="6" type="ORF">DSM104443_00192</name>
</gene>
<dbReference type="InterPro" id="IPR036097">
    <property type="entry name" value="HisK_dim/P_sf"/>
</dbReference>
<dbReference type="InterPro" id="IPR005467">
    <property type="entry name" value="His_kinase_dom"/>
</dbReference>
<evidence type="ECO:0000256" key="3">
    <source>
        <dbReference type="ARBA" id="ARBA00022553"/>
    </source>
</evidence>
<accession>A0A6M4GQ11</accession>
<comment type="catalytic activity">
    <reaction evidence="1">
        <text>ATP + protein L-histidine = ADP + protein N-phospho-L-histidine.</text>
        <dbReference type="EC" id="2.7.13.3"/>
    </reaction>
</comment>
<keyword evidence="4" id="KW-0812">Transmembrane</keyword>
<dbReference type="InterPro" id="IPR036890">
    <property type="entry name" value="HATPase_C_sf"/>
</dbReference>
<dbReference type="SUPFAM" id="SSF47384">
    <property type="entry name" value="Homodimeric domain of signal transducing histidine kinase"/>
    <property type="match status" value="1"/>
</dbReference>
<dbReference type="EMBL" id="CP053069">
    <property type="protein sequence ID" value="QJR09156.1"/>
    <property type="molecule type" value="Genomic_DNA"/>
</dbReference>
<keyword evidence="4" id="KW-1133">Transmembrane helix</keyword>
<sequence length="603" mass="64882">MTLTGSRRSALLGGIAIALLGTLVFLFVRTAGFDARRDSDSANLLRELRALDLRLDGDAGRLTNDYSAAQPPAIDRSAVIARVLRELEQRAGPELSQKVPGLREGMDQKLAALRALRTEHGNSVAALQVAEEAISRLSTEAATARRKNPSLAQASFAIEAQAEALRFRLRDAGVDTHSEDARTLDPVLLKLRAATALPDASVVSAGAGADAAARSFVAALAREADASRKVLFHSIGSRIELTANQLSRTVDMQLDDQQRWRTYLFFYAAALLVIVGYLGTRVVAGQALLRSANEGLEKRVGERTSELSTALVRLKESEAQLVQSEKMSSLGQMVAGVAHEINTPLAYVKNSLWSVRSRMPDLRDALAHAERLKVILQSESPDAKDLEETFSALTVRLGQLKAHHVMEDLDSLTKDGVHGIEQISELVTNLKNFSRVDRSRVASFNVNEGVQATLLIARAQLRNVTIDKRLGEIPSITCSPSQVNQVLLNLVTNAAQALDKPGGRITVSTRRVDAGAIAIDVEDNGRGIDPAILPKIFDPFFTTKEVGKGTGLGLSIAYKIVQQHGGHIDVRSEVGSGSTFCVTLPLVPPADLEKAANDEKAGA</sequence>
<organism evidence="6 7">
    <name type="scientific">Usitatibacter rugosus</name>
    <dbReference type="NCBI Taxonomy" id="2732067"/>
    <lineage>
        <taxon>Bacteria</taxon>
        <taxon>Pseudomonadati</taxon>
        <taxon>Pseudomonadota</taxon>
        <taxon>Betaproteobacteria</taxon>
        <taxon>Nitrosomonadales</taxon>
        <taxon>Usitatibacteraceae</taxon>
        <taxon>Usitatibacter</taxon>
    </lineage>
</organism>
<dbReference type="RefSeq" id="WP_171088853.1">
    <property type="nucleotide sequence ID" value="NZ_CP053069.1"/>
</dbReference>
<protein>
    <recommendedName>
        <fullName evidence="2">histidine kinase</fullName>
        <ecNumber evidence="2">2.7.13.3</ecNumber>
    </recommendedName>
</protein>
<evidence type="ECO:0000256" key="2">
    <source>
        <dbReference type="ARBA" id="ARBA00012438"/>
    </source>
</evidence>
<keyword evidence="3" id="KW-0597">Phosphoprotein</keyword>
<dbReference type="Proteomes" id="UP000501534">
    <property type="component" value="Chromosome"/>
</dbReference>
<dbReference type="Gene3D" id="1.10.287.130">
    <property type="match status" value="1"/>
</dbReference>
<name>A0A6M4GQ11_9PROT</name>
<evidence type="ECO:0000313" key="6">
    <source>
        <dbReference type="EMBL" id="QJR09156.1"/>
    </source>
</evidence>
<dbReference type="PANTHER" id="PTHR43065:SF50">
    <property type="entry name" value="HISTIDINE KINASE"/>
    <property type="match status" value="1"/>
</dbReference>
<feature type="domain" description="Histidine kinase" evidence="5">
    <location>
        <begin position="336"/>
        <end position="588"/>
    </location>
</feature>
<dbReference type="EC" id="2.7.13.3" evidence="2"/>
<dbReference type="PROSITE" id="PS50109">
    <property type="entry name" value="HIS_KIN"/>
    <property type="match status" value="1"/>
</dbReference>
<evidence type="ECO:0000256" key="4">
    <source>
        <dbReference type="SAM" id="Phobius"/>
    </source>
</evidence>
<dbReference type="Gene3D" id="3.30.565.10">
    <property type="entry name" value="Histidine kinase-like ATPase, C-terminal domain"/>
    <property type="match status" value="1"/>
</dbReference>
<dbReference type="Pfam" id="PF02518">
    <property type="entry name" value="HATPase_c"/>
    <property type="match status" value="1"/>
</dbReference>
<dbReference type="InterPro" id="IPR003594">
    <property type="entry name" value="HATPase_dom"/>
</dbReference>
<proteinExistence type="predicted"/>
<dbReference type="PRINTS" id="PR00344">
    <property type="entry name" value="BCTRLSENSOR"/>
</dbReference>
<dbReference type="InterPro" id="IPR004358">
    <property type="entry name" value="Sig_transdc_His_kin-like_C"/>
</dbReference>
<dbReference type="KEGG" id="uru:DSM104443_00192"/>
<dbReference type="CDD" id="cd00082">
    <property type="entry name" value="HisKA"/>
    <property type="match status" value="1"/>
</dbReference>
<keyword evidence="4" id="KW-0472">Membrane</keyword>
<dbReference type="AlphaFoldDB" id="A0A6M4GQ11"/>
<evidence type="ECO:0000313" key="7">
    <source>
        <dbReference type="Proteomes" id="UP000501534"/>
    </source>
</evidence>
<evidence type="ECO:0000259" key="5">
    <source>
        <dbReference type="PROSITE" id="PS50109"/>
    </source>
</evidence>
<keyword evidence="6" id="KW-0808">Transferase</keyword>
<dbReference type="SMART" id="SM00387">
    <property type="entry name" value="HATPase_c"/>
    <property type="match status" value="1"/>
</dbReference>
<feature type="transmembrane region" description="Helical" evidence="4">
    <location>
        <begin position="260"/>
        <end position="280"/>
    </location>
</feature>
<dbReference type="InterPro" id="IPR003661">
    <property type="entry name" value="HisK_dim/P_dom"/>
</dbReference>
<evidence type="ECO:0000256" key="1">
    <source>
        <dbReference type="ARBA" id="ARBA00000085"/>
    </source>
</evidence>
<dbReference type="SUPFAM" id="SSF55874">
    <property type="entry name" value="ATPase domain of HSP90 chaperone/DNA topoisomerase II/histidine kinase"/>
    <property type="match status" value="1"/>
</dbReference>
<keyword evidence="6" id="KW-0418">Kinase</keyword>
<reference evidence="6 7" key="1">
    <citation type="submission" date="2020-04" db="EMBL/GenBank/DDBJ databases">
        <title>Usitatibacter rugosus gen. nov., sp. nov. and Usitatibacter palustris sp. nov., novel members of Usitatibacteraceae fam. nov. within the order Nitrosomonadales isolated from soil.</title>
        <authorList>
            <person name="Huber K.J."/>
            <person name="Neumann-Schaal M."/>
            <person name="Geppert A."/>
            <person name="Luckner M."/>
            <person name="Wanner G."/>
            <person name="Overmann J."/>
        </authorList>
    </citation>
    <scope>NUCLEOTIDE SEQUENCE [LARGE SCALE GENOMIC DNA]</scope>
    <source>
        <strain evidence="6 7">0125_3</strain>
    </source>
</reference>